<reference evidence="2 3" key="1">
    <citation type="submission" date="2020-10" db="EMBL/GenBank/DDBJ databases">
        <title>Genomic Encyclopedia of Type Strains, Phase IV (KMG-IV): sequencing the most valuable type-strain genomes for metagenomic binning, comparative biology and taxonomic classification.</title>
        <authorList>
            <person name="Goeker M."/>
        </authorList>
    </citation>
    <scope>NUCLEOTIDE SEQUENCE [LARGE SCALE GENOMIC DNA]</scope>
    <source>
        <strain evidence="2 3">DSM 4194</strain>
    </source>
</reference>
<evidence type="ECO:0000313" key="2">
    <source>
        <dbReference type="EMBL" id="MBE1427445.1"/>
    </source>
</evidence>
<feature type="region of interest" description="Disordered" evidence="1">
    <location>
        <begin position="1"/>
        <end position="38"/>
    </location>
</feature>
<accession>A0ABR9H9T6</accession>
<name>A0ABR9H9T6_9BACT</name>
<comment type="caution">
    <text evidence="2">The sequence shown here is derived from an EMBL/GenBank/DDBJ whole genome shotgun (WGS) entry which is preliminary data.</text>
</comment>
<evidence type="ECO:0000313" key="3">
    <source>
        <dbReference type="Proteomes" id="UP000639010"/>
    </source>
</evidence>
<feature type="compositionally biased region" description="Basic and acidic residues" evidence="1">
    <location>
        <begin position="1"/>
        <end position="25"/>
    </location>
</feature>
<organism evidence="2 3">
    <name type="scientific">Desulfomicrobium macestii</name>
    <dbReference type="NCBI Taxonomy" id="90731"/>
    <lineage>
        <taxon>Bacteria</taxon>
        <taxon>Pseudomonadati</taxon>
        <taxon>Thermodesulfobacteriota</taxon>
        <taxon>Desulfovibrionia</taxon>
        <taxon>Desulfovibrionales</taxon>
        <taxon>Desulfomicrobiaceae</taxon>
        <taxon>Desulfomicrobium</taxon>
    </lineage>
</organism>
<dbReference type="EMBL" id="JADBGG010000084">
    <property type="protein sequence ID" value="MBE1427445.1"/>
    <property type="molecule type" value="Genomic_DNA"/>
</dbReference>
<dbReference type="Proteomes" id="UP000639010">
    <property type="component" value="Unassembled WGS sequence"/>
</dbReference>
<proteinExistence type="predicted"/>
<sequence length="38" mass="4352">MFEEKRGKQNRVEGREAGRSMRKGEMGYVEDNPASAYS</sequence>
<protein>
    <submittedName>
        <fullName evidence="2">Uncharacterized protein</fullName>
    </submittedName>
</protein>
<keyword evidence="3" id="KW-1185">Reference proteome</keyword>
<gene>
    <name evidence="2" type="ORF">H4684_004142</name>
</gene>
<evidence type="ECO:0000256" key="1">
    <source>
        <dbReference type="SAM" id="MobiDB-lite"/>
    </source>
</evidence>